<name>A0A5C4TH58_9BACL</name>
<dbReference type="SUPFAM" id="SSF49373">
    <property type="entry name" value="Invasin/intimin cell-adhesion fragments"/>
    <property type="match status" value="2"/>
</dbReference>
<protein>
    <recommendedName>
        <fullName evidence="2">BIG2 domain-containing protein</fullName>
    </recommendedName>
</protein>
<dbReference type="PANTHER" id="PTHR42754">
    <property type="entry name" value="ENDOGLUCANASE"/>
    <property type="match status" value="1"/>
</dbReference>
<dbReference type="AlphaFoldDB" id="A0A5C4TH58"/>
<accession>A0A5C4TH58</accession>
<evidence type="ECO:0000256" key="1">
    <source>
        <dbReference type="SAM" id="SignalP"/>
    </source>
</evidence>
<dbReference type="Proteomes" id="UP000307943">
    <property type="component" value="Unassembled WGS sequence"/>
</dbReference>
<sequence length="529" mass="56076">MFKLGRWTKCLFVCVLLFGLLPSWNAGLAAAEGQAPDMEWERQIEGTVRLIDVQQLRNGGYTSMGAGKEGEVYLDRTDAQGNKQWSKTVTLSENGKNVTVESVQHTRDGGYIVGGTIPSYHWRYRGYYIAKMDGNGEIQWKVVDDSGAYGTFHMIRETNDGGFIYVEFTESLNAGFFSTTAVKLDASGKKEWTKVLGGGRWVSPDVAAKSVRQTADGGYLVGGYKGDSFSIWKLGATGEIEWNQLYPVRGGYAVPASDGGYAIAGIGANGENVIIKTDNSGAMQWTKTWNGGQAVSLDIAKDGGYLIGTNQGAVMTDSNALTLWSYSATDLSKAISTADGGAVLVRSPNTIVKLAGQSAPPDARLKLDSMDYSLVAGQTIDTVLTFVYGNGQTNVTRVGAYSIADPAIASVDTSGNITGLMPGQTVLTATYNGLQAKADVYIYSGGTQNGMKFDSSAYSVIVGQSLDTVVSAVYAGQTSIVTGQAAYSIGDPSVVTIDSTGVITGLKRGVTVLTATYNGMKATAEAYVY</sequence>
<proteinExistence type="predicted"/>
<dbReference type="RefSeq" id="WP_139600713.1">
    <property type="nucleotide sequence ID" value="NZ_VDCQ01000003.1"/>
</dbReference>
<feature type="domain" description="BIG2" evidence="2">
    <location>
        <begin position="447"/>
        <end position="527"/>
    </location>
</feature>
<feature type="signal peptide" evidence="1">
    <location>
        <begin position="1"/>
        <end position="25"/>
    </location>
</feature>
<dbReference type="SUPFAM" id="SSF50969">
    <property type="entry name" value="YVTN repeat-like/Quinoprotein amine dehydrogenase"/>
    <property type="match status" value="1"/>
</dbReference>
<reference evidence="3 4" key="1">
    <citation type="submission" date="2019-05" db="EMBL/GenBank/DDBJ databases">
        <title>We sequenced the genome of Paenibacillus hemerocallicola KCTC 33185 for further insight into its adaptation and study the phylogeny of Paenibacillus.</title>
        <authorList>
            <person name="Narsing Rao M.P."/>
        </authorList>
    </citation>
    <scope>NUCLEOTIDE SEQUENCE [LARGE SCALE GENOMIC DNA]</scope>
    <source>
        <strain evidence="3 4">KCTC 33185</strain>
    </source>
</reference>
<gene>
    <name evidence="3" type="ORF">FE784_03430</name>
</gene>
<dbReference type="PANTHER" id="PTHR42754:SF1">
    <property type="entry name" value="LIPOPROTEIN"/>
    <property type="match status" value="1"/>
</dbReference>
<feature type="chain" id="PRO_5039530949" description="BIG2 domain-containing protein" evidence="1">
    <location>
        <begin position="26"/>
        <end position="529"/>
    </location>
</feature>
<evidence type="ECO:0000313" key="4">
    <source>
        <dbReference type="Proteomes" id="UP000307943"/>
    </source>
</evidence>
<organism evidence="3 4">
    <name type="scientific">Paenibacillus hemerocallicola</name>
    <dbReference type="NCBI Taxonomy" id="1172614"/>
    <lineage>
        <taxon>Bacteria</taxon>
        <taxon>Bacillati</taxon>
        <taxon>Bacillota</taxon>
        <taxon>Bacilli</taxon>
        <taxon>Bacillales</taxon>
        <taxon>Paenibacillaceae</taxon>
        <taxon>Paenibacillus</taxon>
    </lineage>
</organism>
<dbReference type="InterPro" id="IPR011044">
    <property type="entry name" value="Quino_amine_DH_bsu"/>
</dbReference>
<dbReference type="Gene3D" id="2.60.40.1080">
    <property type="match status" value="2"/>
</dbReference>
<feature type="domain" description="BIG2" evidence="2">
    <location>
        <begin position="361"/>
        <end position="441"/>
    </location>
</feature>
<comment type="caution">
    <text evidence="3">The sequence shown here is derived from an EMBL/GenBank/DDBJ whole genome shotgun (WGS) entry which is preliminary data.</text>
</comment>
<evidence type="ECO:0000259" key="2">
    <source>
        <dbReference type="SMART" id="SM00635"/>
    </source>
</evidence>
<keyword evidence="1" id="KW-0732">Signal</keyword>
<dbReference type="InterPro" id="IPR003343">
    <property type="entry name" value="Big_2"/>
</dbReference>
<evidence type="ECO:0000313" key="3">
    <source>
        <dbReference type="EMBL" id="TNJ67810.1"/>
    </source>
</evidence>
<dbReference type="SMART" id="SM00635">
    <property type="entry name" value="BID_2"/>
    <property type="match status" value="2"/>
</dbReference>
<keyword evidence="4" id="KW-1185">Reference proteome</keyword>
<dbReference type="OrthoDB" id="2540070at2"/>
<dbReference type="EMBL" id="VDCQ01000003">
    <property type="protein sequence ID" value="TNJ67810.1"/>
    <property type="molecule type" value="Genomic_DNA"/>
</dbReference>
<dbReference type="InterPro" id="IPR008964">
    <property type="entry name" value="Invasin/intimin_cell_adhesion"/>
</dbReference>